<name>A0A0G4K8X8_9SPIR</name>
<keyword evidence="2 3" id="KW-0040">ANK repeat</keyword>
<evidence type="ECO:0000256" key="3">
    <source>
        <dbReference type="PROSITE-ProRule" id="PRU00023"/>
    </source>
</evidence>
<organism evidence="6 7">
    <name type="scientific">Brachyspira suanatina</name>
    <dbReference type="NCBI Taxonomy" id="381802"/>
    <lineage>
        <taxon>Bacteria</taxon>
        <taxon>Pseudomonadati</taxon>
        <taxon>Spirochaetota</taxon>
        <taxon>Spirochaetia</taxon>
        <taxon>Brachyspirales</taxon>
        <taxon>Brachyspiraceae</taxon>
        <taxon>Brachyspira</taxon>
    </lineage>
</organism>
<feature type="repeat" description="ANK" evidence="3">
    <location>
        <begin position="442"/>
        <end position="474"/>
    </location>
</feature>
<protein>
    <submittedName>
        <fullName evidence="6">Conserved hypothetical membrane protein</fullName>
    </submittedName>
</protein>
<dbReference type="Proteomes" id="UP000043763">
    <property type="component" value="Unassembled WGS sequence"/>
</dbReference>
<feature type="transmembrane region" description="Helical" evidence="5">
    <location>
        <begin position="621"/>
        <end position="642"/>
    </location>
</feature>
<dbReference type="SUPFAM" id="SSF48403">
    <property type="entry name" value="Ankyrin repeat"/>
    <property type="match status" value="2"/>
</dbReference>
<dbReference type="Pfam" id="PF12796">
    <property type="entry name" value="Ank_2"/>
    <property type="match status" value="4"/>
</dbReference>
<evidence type="ECO:0000313" key="7">
    <source>
        <dbReference type="Proteomes" id="UP000043763"/>
    </source>
</evidence>
<keyword evidence="5" id="KW-1133">Transmembrane helix</keyword>
<dbReference type="InterPro" id="IPR036770">
    <property type="entry name" value="Ankyrin_rpt-contain_sf"/>
</dbReference>
<dbReference type="AlphaFoldDB" id="A0A0G4K8X8"/>
<dbReference type="PANTHER" id="PTHR23206:SF7">
    <property type="entry name" value="PROTEIN KINASE DOMAIN-CONTAINING PROTEIN"/>
    <property type="match status" value="1"/>
</dbReference>
<keyword evidence="5" id="KW-0472">Membrane</keyword>
<evidence type="ECO:0000256" key="1">
    <source>
        <dbReference type="ARBA" id="ARBA00022737"/>
    </source>
</evidence>
<feature type="coiled-coil region" evidence="4">
    <location>
        <begin position="506"/>
        <end position="554"/>
    </location>
</feature>
<sequence>MKLFKLFILFTIFNLSYLYSEDRLNYQLYEACESGDIKKIRELIRKGVNVNEKSDFIEDTALLIASRKGSFDIVKLLIENGADVNLNTPIRDAIMNGHYDIVKLLMENKAEYSNNLFKIIYIDSYLNKFVTESLTSLEIAARYEHRDIAKLLINNNADYKNNDWYAVKLIISKNYDDVFKSLLDKGININYQYSNYNNHSLLMYAIDKNSTNIIKQILDKKPNLKITNNSRKTAIMLAMDYSYSKDIMNIFFNSYVFDKYKTLISSYTNNNSVIEEINNMVTNQKLYLGRDTSFESKNGNTKSFEKGTYLISLCTALEYYDVAQQLIDIGYLDIDKNFNNTYPLLYAINGNDLEGVKFLLKNNAYIYNTINNDYEYYEDYKNTTLMYAIEKGNKDIVEALLSKKISLNENDGKELYLAVKDNKLEIAELLIENKSDVNTRYDNKTYLMIAAENNNREMAELLISKKADINTKVDDNKTALHYAFDNNNFEMYDYLKSKGAIETEDLKIKMQELKTLEEEKRIKEQEEIEIQNRLKEQELKKLEAERQRLIYEADRRALIEKNMNSINIAKGFNTFGIITMIGGALTAASPFMLNAVNGQPNNFDFFDFSKTDKTSKLNRTLFFTGIGLFTAGALTSIISSVYKSNLERKIYYSFAPIINQNQNGVLDYGYIFSFNYKL</sequence>
<feature type="repeat" description="ANK" evidence="3">
    <location>
        <begin position="132"/>
        <end position="164"/>
    </location>
</feature>
<evidence type="ECO:0000256" key="2">
    <source>
        <dbReference type="ARBA" id="ARBA00023043"/>
    </source>
</evidence>
<dbReference type="PROSITE" id="PS50297">
    <property type="entry name" value="ANK_REP_REGION"/>
    <property type="match status" value="2"/>
</dbReference>
<feature type="repeat" description="ANK" evidence="3">
    <location>
        <begin position="57"/>
        <end position="89"/>
    </location>
</feature>
<proteinExistence type="predicted"/>
<evidence type="ECO:0000256" key="4">
    <source>
        <dbReference type="SAM" id="Coils"/>
    </source>
</evidence>
<dbReference type="InterPro" id="IPR002110">
    <property type="entry name" value="Ankyrin_rpt"/>
</dbReference>
<feature type="repeat" description="ANK" evidence="3">
    <location>
        <begin position="380"/>
        <end position="412"/>
    </location>
</feature>
<dbReference type="InterPro" id="IPR051631">
    <property type="entry name" value="Ankyrin-KH/SAM_domain"/>
</dbReference>
<accession>A0A0G4K8X8</accession>
<dbReference type="OrthoDB" id="318840at2"/>
<dbReference type="SMART" id="SM00248">
    <property type="entry name" value="ANK"/>
    <property type="match status" value="12"/>
</dbReference>
<dbReference type="GO" id="GO:0005737">
    <property type="term" value="C:cytoplasm"/>
    <property type="evidence" value="ECO:0007669"/>
    <property type="project" value="TreeGrafter"/>
</dbReference>
<dbReference type="Gene3D" id="1.25.40.20">
    <property type="entry name" value="Ankyrin repeat-containing domain"/>
    <property type="match status" value="2"/>
</dbReference>
<evidence type="ECO:0000313" key="6">
    <source>
        <dbReference type="EMBL" id="CRF34539.1"/>
    </source>
</evidence>
<reference evidence="7" key="1">
    <citation type="submission" date="2015-04" db="EMBL/GenBank/DDBJ databases">
        <authorList>
            <person name="Mushtaq Mamoona"/>
        </authorList>
    </citation>
    <scope>NUCLEOTIDE SEQUENCE [LARGE SCALE GENOMIC DNA]</scope>
    <source>
        <strain evidence="7">AN4859/03</strain>
    </source>
</reference>
<keyword evidence="7" id="KW-1185">Reference proteome</keyword>
<keyword evidence="1" id="KW-0677">Repeat</keyword>
<keyword evidence="5" id="KW-0812">Transmembrane</keyword>
<keyword evidence="4" id="KW-0175">Coiled coil</keyword>
<dbReference type="RefSeq" id="WP_048595274.1">
    <property type="nucleotide sequence ID" value="NZ_CVLB01000002.1"/>
</dbReference>
<gene>
    <name evidence="6" type="ORF">BRSU_2084</name>
</gene>
<dbReference type="PROSITE" id="PS50088">
    <property type="entry name" value="ANK_REPEAT"/>
    <property type="match status" value="5"/>
</dbReference>
<dbReference type="EMBL" id="CVLB01000002">
    <property type="protein sequence ID" value="CRF34539.1"/>
    <property type="molecule type" value="Genomic_DNA"/>
</dbReference>
<dbReference type="PANTHER" id="PTHR23206">
    <property type="entry name" value="MASK PROTEIN"/>
    <property type="match status" value="1"/>
</dbReference>
<evidence type="ECO:0000256" key="5">
    <source>
        <dbReference type="SAM" id="Phobius"/>
    </source>
</evidence>
<feature type="repeat" description="ANK" evidence="3">
    <location>
        <begin position="410"/>
        <end position="442"/>
    </location>
</feature>